<reference evidence="2" key="1">
    <citation type="journal article" date="2019" name="Int. J. Syst. Evol. Microbiol.">
        <title>The Global Catalogue of Microorganisms (GCM) 10K type strain sequencing project: providing services to taxonomists for standard genome sequencing and annotation.</title>
        <authorList>
            <consortium name="The Broad Institute Genomics Platform"/>
            <consortium name="The Broad Institute Genome Sequencing Center for Infectious Disease"/>
            <person name="Wu L."/>
            <person name="Ma J."/>
        </authorList>
    </citation>
    <scope>NUCLEOTIDE SEQUENCE [LARGE SCALE GENOMIC DNA]</scope>
    <source>
        <strain evidence="2">NBRC 111756</strain>
    </source>
</reference>
<gene>
    <name evidence="1" type="ORF">ACFQDL_32410</name>
</gene>
<sequence>MSELVEPDSHGARNSLMAWMPMTDAATAKEAQLKFLSHVKDSVGAAMDEVGAEHEIIYDKNGTLVIQFIKSDWQCPAYQAGVTKAEDLCRVRAKIFEPHTAASPAFITGTEEHRYIFSSGHGRKYQRLNLLISDDSTVPQDKLYATISKHLPEWTYLYLAPGKVAMEDGEVIGFPYILNEGEAKLFVIPKA</sequence>
<proteinExistence type="predicted"/>
<name>A0ABW2AA54_9GAMM</name>
<dbReference type="Proteomes" id="UP001596422">
    <property type="component" value="Unassembled WGS sequence"/>
</dbReference>
<evidence type="ECO:0000313" key="1">
    <source>
        <dbReference type="EMBL" id="MFC6674297.1"/>
    </source>
</evidence>
<protein>
    <recommendedName>
        <fullName evidence="3">Cyclic nucleotide-binding domain-containing protein</fullName>
    </recommendedName>
</protein>
<evidence type="ECO:0008006" key="3">
    <source>
        <dbReference type="Google" id="ProtNLM"/>
    </source>
</evidence>
<evidence type="ECO:0000313" key="2">
    <source>
        <dbReference type="Proteomes" id="UP001596422"/>
    </source>
</evidence>
<comment type="caution">
    <text evidence="1">The sequence shown here is derived from an EMBL/GenBank/DDBJ whole genome shotgun (WGS) entry which is preliminary data.</text>
</comment>
<keyword evidence="2" id="KW-1185">Reference proteome</keyword>
<organism evidence="1 2">
    <name type="scientific">Marinobacterium aestuariivivens</name>
    <dbReference type="NCBI Taxonomy" id="1698799"/>
    <lineage>
        <taxon>Bacteria</taxon>
        <taxon>Pseudomonadati</taxon>
        <taxon>Pseudomonadota</taxon>
        <taxon>Gammaproteobacteria</taxon>
        <taxon>Oceanospirillales</taxon>
        <taxon>Oceanospirillaceae</taxon>
        <taxon>Marinobacterium</taxon>
    </lineage>
</organism>
<dbReference type="EMBL" id="JBHSWE010000002">
    <property type="protein sequence ID" value="MFC6674297.1"/>
    <property type="molecule type" value="Genomic_DNA"/>
</dbReference>
<dbReference type="RefSeq" id="WP_379914122.1">
    <property type="nucleotide sequence ID" value="NZ_JBHSWE010000002.1"/>
</dbReference>
<accession>A0ABW2AA54</accession>